<evidence type="ECO:0000256" key="6">
    <source>
        <dbReference type="ARBA" id="ARBA00038445"/>
    </source>
</evidence>
<evidence type="ECO:0000256" key="7">
    <source>
        <dbReference type="PIRSR" id="PIRSR600223-1"/>
    </source>
</evidence>
<dbReference type="SUPFAM" id="SSF51306">
    <property type="entry name" value="LexA/Signal peptidase"/>
    <property type="match status" value="1"/>
</dbReference>
<dbReference type="PRINTS" id="PR00727">
    <property type="entry name" value="LEADERPTASE"/>
</dbReference>
<comment type="subcellular location">
    <subcellularLocation>
        <location evidence="1">Mitochondrion inner membrane</location>
    </subcellularLocation>
</comment>
<dbReference type="GO" id="GO:0006465">
    <property type="term" value="P:signal peptide processing"/>
    <property type="evidence" value="ECO:0007669"/>
    <property type="project" value="InterPro"/>
</dbReference>
<keyword evidence="4" id="KW-0496">Mitochondrion</keyword>
<comment type="similarity">
    <text evidence="6">Belongs to the peptidase S26 family. IMP1 subfamily.</text>
</comment>
<dbReference type="PANTHER" id="PTHR12383:SF16">
    <property type="entry name" value="MITOCHONDRIAL INNER MEMBRANE PROTEASE SUBUNIT 1"/>
    <property type="match status" value="1"/>
</dbReference>
<reference evidence="9" key="1">
    <citation type="journal article" date="2020" name="Stud. Mycol.">
        <title>101 Dothideomycetes genomes: a test case for predicting lifestyles and emergence of pathogens.</title>
        <authorList>
            <person name="Haridas S."/>
            <person name="Albert R."/>
            <person name="Binder M."/>
            <person name="Bloem J."/>
            <person name="Labutti K."/>
            <person name="Salamov A."/>
            <person name="Andreopoulos B."/>
            <person name="Baker S."/>
            <person name="Barry K."/>
            <person name="Bills G."/>
            <person name="Bluhm B."/>
            <person name="Cannon C."/>
            <person name="Castanera R."/>
            <person name="Culley D."/>
            <person name="Daum C."/>
            <person name="Ezra D."/>
            <person name="Gonzalez J."/>
            <person name="Henrissat B."/>
            <person name="Kuo A."/>
            <person name="Liang C."/>
            <person name="Lipzen A."/>
            <person name="Lutzoni F."/>
            <person name="Magnuson J."/>
            <person name="Mondo S."/>
            <person name="Nolan M."/>
            <person name="Ohm R."/>
            <person name="Pangilinan J."/>
            <person name="Park H.-J."/>
            <person name="Ramirez L."/>
            <person name="Alfaro M."/>
            <person name="Sun H."/>
            <person name="Tritt A."/>
            <person name="Yoshinaga Y."/>
            <person name="Zwiers L.-H."/>
            <person name="Turgeon B."/>
            <person name="Goodwin S."/>
            <person name="Spatafora J."/>
            <person name="Crous P."/>
            <person name="Grigoriev I."/>
        </authorList>
    </citation>
    <scope>NUCLEOTIDE SEQUENCE</scope>
    <source>
        <strain evidence="9">CBS 269.34</strain>
    </source>
</reference>
<dbReference type="Pfam" id="PF10502">
    <property type="entry name" value="Peptidase_S26"/>
    <property type="match status" value="2"/>
</dbReference>
<feature type="active site" evidence="7">
    <location>
        <position position="22"/>
    </location>
</feature>
<feature type="non-terminal residue" evidence="9">
    <location>
        <position position="147"/>
    </location>
</feature>
<feature type="domain" description="Peptidase S26" evidence="8">
    <location>
        <begin position="93"/>
        <end position="133"/>
    </location>
</feature>
<evidence type="ECO:0000313" key="10">
    <source>
        <dbReference type="Proteomes" id="UP000799750"/>
    </source>
</evidence>
<dbReference type="PANTHER" id="PTHR12383">
    <property type="entry name" value="PROTEASE FAMILY S26 MITOCHONDRIAL INNER MEMBRANE PROTEASE-RELATED"/>
    <property type="match status" value="1"/>
</dbReference>
<evidence type="ECO:0000256" key="4">
    <source>
        <dbReference type="ARBA" id="ARBA00023128"/>
    </source>
</evidence>
<dbReference type="AlphaFoldDB" id="A0A6A6RAZ9"/>
<evidence type="ECO:0000313" key="9">
    <source>
        <dbReference type="EMBL" id="KAF2501978.1"/>
    </source>
</evidence>
<dbReference type="GO" id="GO:0042720">
    <property type="term" value="C:mitochondrial inner membrane peptidase complex"/>
    <property type="evidence" value="ECO:0007669"/>
    <property type="project" value="TreeGrafter"/>
</dbReference>
<evidence type="ECO:0000259" key="8">
    <source>
        <dbReference type="Pfam" id="PF10502"/>
    </source>
</evidence>
<protein>
    <submittedName>
        <fullName evidence="9">LexA/Signal peptidase</fullName>
    </submittedName>
</protein>
<evidence type="ECO:0000256" key="3">
    <source>
        <dbReference type="ARBA" id="ARBA00022801"/>
    </source>
</evidence>
<feature type="non-terminal residue" evidence="9">
    <location>
        <position position="1"/>
    </location>
</feature>
<proteinExistence type="inferred from homology"/>
<keyword evidence="10" id="KW-1185">Reference proteome</keyword>
<dbReference type="Gene3D" id="2.10.109.10">
    <property type="entry name" value="Umud Fragment, subunit A"/>
    <property type="match status" value="1"/>
</dbReference>
<feature type="active site" evidence="7">
    <location>
        <position position="66"/>
    </location>
</feature>
<dbReference type="GO" id="GO:0004252">
    <property type="term" value="F:serine-type endopeptidase activity"/>
    <property type="evidence" value="ECO:0007669"/>
    <property type="project" value="InterPro"/>
</dbReference>
<dbReference type="InterPro" id="IPR000223">
    <property type="entry name" value="Pept_S26A_signal_pept_1"/>
</dbReference>
<dbReference type="CDD" id="cd06530">
    <property type="entry name" value="S26_SPase_I"/>
    <property type="match status" value="1"/>
</dbReference>
<dbReference type="GO" id="GO:0006627">
    <property type="term" value="P:protein processing involved in protein targeting to mitochondrion"/>
    <property type="evidence" value="ECO:0007669"/>
    <property type="project" value="TreeGrafter"/>
</dbReference>
<feature type="domain" description="Peptidase S26" evidence="8">
    <location>
        <begin position="5"/>
        <end position="76"/>
    </location>
</feature>
<keyword evidence="5" id="KW-0472">Membrane</keyword>
<organism evidence="9 10">
    <name type="scientific">Lophium mytilinum</name>
    <dbReference type="NCBI Taxonomy" id="390894"/>
    <lineage>
        <taxon>Eukaryota</taxon>
        <taxon>Fungi</taxon>
        <taxon>Dikarya</taxon>
        <taxon>Ascomycota</taxon>
        <taxon>Pezizomycotina</taxon>
        <taxon>Dothideomycetes</taxon>
        <taxon>Pleosporomycetidae</taxon>
        <taxon>Mytilinidiales</taxon>
        <taxon>Mytilinidiaceae</taxon>
        <taxon>Lophium</taxon>
    </lineage>
</organism>
<dbReference type="EMBL" id="MU004181">
    <property type="protein sequence ID" value="KAF2501978.1"/>
    <property type="molecule type" value="Genomic_DNA"/>
</dbReference>
<evidence type="ECO:0000256" key="2">
    <source>
        <dbReference type="ARBA" id="ARBA00022792"/>
    </source>
</evidence>
<evidence type="ECO:0000256" key="1">
    <source>
        <dbReference type="ARBA" id="ARBA00004273"/>
    </source>
</evidence>
<accession>A0A6A6RAZ9</accession>
<gene>
    <name evidence="9" type="ORF">BU16DRAFT_444567</name>
</gene>
<evidence type="ECO:0000256" key="5">
    <source>
        <dbReference type="ARBA" id="ARBA00023136"/>
    </source>
</evidence>
<keyword evidence="3" id="KW-0378">Hydrolase</keyword>
<dbReference type="OrthoDB" id="308440at2759"/>
<dbReference type="Proteomes" id="UP000799750">
    <property type="component" value="Unassembled WGS sequence"/>
</dbReference>
<name>A0A6A6RAZ9_9PEZI</name>
<keyword evidence="2" id="KW-0999">Mitochondrion inner membrane</keyword>
<dbReference type="InterPro" id="IPR019533">
    <property type="entry name" value="Peptidase_S26"/>
</dbReference>
<dbReference type="InterPro" id="IPR052064">
    <property type="entry name" value="Mito_IMP1_subunit"/>
</dbReference>
<dbReference type="InterPro" id="IPR036286">
    <property type="entry name" value="LexA/Signal_pep-like_sf"/>
</dbReference>
<sequence length="147" mass="15835">FALVTHISFGYFYSIRTSTGESMYPTLAVRGDLWICSKRHRRGRNVKVGDIISFSHPVLSGLGGVKRVVGMPGDFVLAGTPGVDGGDEGVGMVQVPPGHCWVAGDNQTLSRDSRIIGPVPLALITGKLVAIFWPLSRFKVLENGLKE</sequence>